<organism evidence="1 2">
    <name type="scientific">Russula earlei</name>
    <dbReference type="NCBI Taxonomy" id="71964"/>
    <lineage>
        <taxon>Eukaryota</taxon>
        <taxon>Fungi</taxon>
        <taxon>Dikarya</taxon>
        <taxon>Basidiomycota</taxon>
        <taxon>Agaricomycotina</taxon>
        <taxon>Agaricomycetes</taxon>
        <taxon>Russulales</taxon>
        <taxon>Russulaceae</taxon>
        <taxon>Russula</taxon>
    </lineage>
</organism>
<protein>
    <submittedName>
        <fullName evidence="1">Uncharacterized protein</fullName>
    </submittedName>
</protein>
<gene>
    <name evidence="1" type="ORF">F5148DRAFT_436836</name>
</gene>
<name>A0ACC0UH43_9AGAM</name>
<evidence type="ECO:0000313" key="1">
    <source>
        <dbReference type="EMBL" id="KAI9511039.1"/>
    </source>
</evidence>
<proteinExistence type="predicted"/>
<dbReference type="EMBL" id="JAGFNK010000028">
    <property type="protein sequence ID" value="KAI9511039.1"/>
    <property type="molecule type" value="Genomic_DNA"/>
</dbReference>
<dbReference type="Proteomes" id="UP001207468">
    <property type="component" value="Unassembled WGS sequence"/>
</dbReference>
<sequence length="254" mass="28708">MEEHRPPSIEHPGSVPFGGVGGRMAMRKRFRGRGLPAASIGSLIPRGTNAILPLLVFPFHEQPLHLISPASHTTFVSTSRQDCCCAIQYSIHFTTLFRSNFASPSHCSLFTKFTSGLQHFPRPKSMIRKDGSLDERCVRGSVSGPGRITMFRSYIEPCTKFAACRWFKSAAIFSLCSIQLSMLSSLNQVLVKIARTCQYHIQFPQRFVCHIVPAARLGRCSRSCTVRDPFPRRSIRHRLFHRIPQEKAHNTRKI</sequence>
<accession>A0ACC0UH43</accession>
<comment type="caution">
    <text evidence="1">The sequence shown here is derived from an EMBL/GenBank/DDBJ whole genome shotgun (WGS) entry which is preliminary data.</text>
</comment>
<evidence type="ECO:0000313" key="2">
    <source>
        <dbReference type="Proteomes" id="UP001207468"/>
    </source>
</evidence>
<keyword evidence="2" id="KW-1185">Reference proteome</keyword>
<reference evidence="1" key="1">
    <citation type="submission" date="2021-03" db="EMBL/GenBank/DDBJ databases">
        <title>Evolutionary priming and transition to the ectomycorrhizal habit in an iconic lineage of mushroom-forming fungi: is preadaptation a requirement?</title>
        <authorList>
            <consortium name="DOE Joint Genome Institute"/>
            <person name="Looney B.P."/>
            <person name="Miyauchi S."/>
            <person name="Morin E."/>
            <person name="Drula E."/>
            <person name="Courty P.E."/>
            <person name="Chicoki N."/>
            <person name="Fauchery L."/>
            <person name="Kohler A."/>
            <person name="Kuo A."/>
            <person name="LaButti K."/>
            <person name="Pangilinan J."/>
            <person name="Lipzen A."/>
            <person name="Riley R."/>
            <person name="Andreopoulos W."/>
            <person name="He G."/>
            <person name="Johnson J."/>
            <person name="Barry K.W."/>
            <person name="Grigoriev I.V."/>
            <person name="Nagy L."/>
            <person name="Hibbett D."/>
            <person name="Henrissat B."/>
            <person name="Matheny P.B."/>
            <person name="Labbe J."/>
            <person name="Martin A.F."/>
        </authorList>
    </citation>
    <scope>NUCLEOTIDE SEQUENCE</scope>
    <source>
        <strain evidence="1">BPL698</strain>
    </source>
</reference>